<evidence type="ECO:0000256" key="1">
    <source>
        <dbReference type="ARBA" id="ARBA00010923"/>
    </source>
</evidence>
<dbReference type="InterPro" id="IPR000055">
    <property type="entry name" value="Restrct_endonuc_typeI_TRD"/>
</dbReference>
<feature type="domain" description="Type I restriction modification DNA specificity" evidence="4">
    <location>
        <begin position="11"/>
        <end position="87"/>
    </location>
</feature>
<evidence type="ECO:0000313" key="6">
    <source>
        <dbReference type="Proteomes" id="UP000049127"/>
    </source>
</evidence>
<dbReference type="Pfam" id="PF01420">
    <property type="entry name" value="Methylase_S"/>
    <property type="match status" value="1"/>
</dbReference>
<dbReference type="Proteomes" id="UP000049127">
    <property type="component" value="Unassembled WGS sequence"/>
</dbReference>
<sequence>MILVSNAIFIRSNINNDFIYHWVTSGVCQYSFKNIISTTAQPKFNMTDFKTLMITIYSREEQGKTANVLLNQYEIIEKEEKYLEKLKKLKVGFTYW</sequence>
<proteinExistence type="inferred from homology"/>
<dbReference type="SUPFAM" id="SSF116734">
    <property type="entry name" value="DNA methylase specificity domain"/>
    <property type="match status" value="1"/>
</dbReference>
<keyword evidence="2" id="KW-0680">Restriction system</keyword>
<comment type="similarity">
    <text evidence="1">Belongs to the type-I restriction system S methylase family.</text>
</comment>
<gene>
    <name evidence="5" type="ORF">R28058_12391</name>
</gene>
<keyword evidence="3" id="KW-0238">DNA-binding</keyword>
<dbReference type="GO" id="GO:0003677">
    <property type="term" value="F:DNA binding"/>
    <property type="evidence" value="ECO:0007669"/>
    <property type="project" value="UniProtKB-KW"/>
</dbReference>
<evidence type="ECO:0000259" key="4">
    <source>
        <dbReference type="Pfam" id="PF01420"/>
    </source>
</evidence>
<organism evidence="5 6">
    <name type="scientific">Paraclostridium sordellii</name>
    <name type="common">Clostridium sordellii</name>
    <dbReference type="NCBI Taxonomy" id="1505"/>
    <lineage>
        <taxon>Bacteria</taxon>
        <taxon>Bacillati</taxon>
        <taxon>Bacillota</taxon>
        <taxon>Clostridia</taxon>
        <taxon>Peptostreptococcales</taxon>
        <taxon>Peptostreptococcaceae</taxon>
        <taxon>Paraclostridium</taxon>
    </lineage>
</organism>
<protein>
    <recommendedName>
        <fullName evidence="4">Type I restriction modification DNA specificity domain-containing protein</fullName>
    </recommendedName>
</protein>
<reference evidence="5 6" key="1">
    <citation type="submission" date="2015-01" db="EMBL/GenBank/DDBJ databases">
        <authorList>
            <person name="Aslett A.Martin."/>
            <person name="De Silva Nishadi"/>
        </authorList>
    </citation>
    <scope>NUCLEOTIDE SEQUENCE [LARGE SCALE GENOMIC DNA]</scope>
    <source>
        <strain evidence="5 6">R28058</strain>
    </source>
</reference>
<dbReference type="AlphaFoldDB" id="A0A0C7S9W0"/>
<name>A0A0C7S9W0_PARSO</name>
<dbReference type="EMBL" id="CEKZ01000003">
    <property type="protein sequence ID" value="CEQ03506.1"/>
    <property type="molecule type" value="Genomic_DNA"/>
</dbReference>
<dbReference type="Gene3D" id="3.90.220.20">
    <property type="entry name" value="DNA methylase specificity domains"/>
    <property type="match status" value="1"/>
</dbReference>
<dbReference type="InterPro" id="IPR044946">
    <property type="entry name" value="Restrct_endonuc_typeI_TRD_sf"/>
</dbReference>
<accession>A0A0C7S9W0</accession>
<evidence type="ECO:0000256" key="2">
    <source>
        <dbReference type="ARBA" id="ARBA00022747"/>
    </source>
</evidence>
<evidence type="ECO:0000256" key="3">
    <source>
        <dbReference type="ARBA" id="ARBA00023125"/>
    </source>
</evidence>
<evidence type="ECO:0000313" key="5">
    <source>
        <dbReference type="EMBL" id="CEQ03506.1"/>
    </source>
</evidence>
<dbReference type="RefSeq" id="WP_055341817.1">
    <property type="nucleotide sequence ID" value="NZ_CELF01000002.1"/>
</dbReference>
<dbReference type="GO" id="GO:0009307">
    <property type="term" value="P:DNA restriction-modification system"/>
    <property type="evidence" value="ECO:0007669"/>
    <property type="project" value="UniProtKB-KW"/>
</dbReference>